<evidence type="ECO:0000313" key="4">
    <source>
        <dbReference type="EMBL" id="EAY18060.1"/>
    </source>
</evidence>
<dbReference type="KEGG" id="tva:5463565"/>
<evidence type="ECO:0000256" key="1">
    <source>
        <dbReference type="ARBA" id="ARBA00022737"/>
    </source>
</evidence>
<evidence type="ECO:0000256" key="2">
    <source>
        <dbReference type="ARBA" id="ARBA00023043"/>
    </source>
</evidence>
<organism evidence="4 5">
    <name type="scientific">Trichomonas vaginalis (strain ATCC PRA-98 / G3)</name>
    <dbReference type="NCBI Taxonomy" id="412133"/>
    <lineage>
        <taxon>Eukaryota</taxon>
        <taxon>Metamonada</taxon>
        <taxon>Parabasalia</taxon>
        <taxon>Trichomonadida</taxon>
        <taxon>Trichomonadidae</taxon>
        <taxon>Trichomonas</taxon>
    </lineage>
</organism>
<dbReference type="Proteomes" id="UP000001542">
    <property type="component" value="Unassembled WGS sequence"/>
</dbReference>
<dbReference type="AlphaFoldDB" id="A2DN72"/>
<feature type="repeat" description="ANK" evidence="3">
    <location>
        <begin position="413"/>
        <end position="445"/>
    </location>
</feature>
<dbReference type="RefSeq" id="XP_001579046.1">
    <property type="nucleotide sequence ID" value="XM_001578996.1"/>
</dbReference>
<keyword evidence="1" id="KW-0677">Repeat</keyword>
<feature type="repeat" description="ANK" evidence="3">
    <location>
        <begin position="446"/>
        <end position="478"/>
    </location>
</feature>
<dbReference type="InParanoid" id="A2DN72"/>
<dbReference type="SMR" id="A2DN72"/>
<sequence length="585" mass="65820">MVLIKLDNETLERINNYNTCDKFTIAVNKVEITLNKSFAVASSKMVYSQYLLDKSIEMVDSNADVKSEDTYNVLKDILQYSKTEIECDKVVLKDLFHIGLNLEMRKLCNLYKKYVIDEMELNKSNCIELLEYYFDISSQTDISTCIDYISSHFYGINDDQLKSISTKLGLDILIRIFSNKELAVKDENSLASFIISLTKENEIFHPLIEFIHFEFCSKQIIDEIQNLTNTGNCLSIVKPLHDSLLRAIAPNTLNPRSFDPENLSSIISQYKLCENFENIYKFLDKISENGNQDMMIQAYKAGLTSKTQNKFARNVLHVASMRGNLRLVKSLIECGCDKNTFDKSKFTPLSLASAYGHIEVVKYLFTVGADKEGSDGFDDNKNTPLICASTYNQLEVVKYLITIGANKKAKDENGKTSLFNALIKGHTDVAKYLISIGANKEAKNNDDMTPLMYASYNGYLDTVKYLATFQPDIEARNSRGYTAFFLAIQMSHFDVAQYLISIGANKEAKLSNDETPLIFASENGNIEAVKYLISIGANKEAKNCYGKTALIIAAESSQLEVVKYLISIGADKTAKGEVKAYLQTI</sequence>
<feature type="repeat" description="ANK" evidence="3">
    <location>
        <begin position="311"/>
        <end position="343"/>
    </location>
</feature>
<keyword evidence="2 3" id="KW-0040">ANK repeat</keyword>
<keyword evidence="5" id="KW-1185">Reference proteome</keyword>
<dbReference type="EMBL" id="DS113222">
    <property type="protein sequence ID" value="EAY18060.1"/>
    <property type="molecule type" value="Genomic_DNA"/>
</dbReference>
<feature type="repeat" description="ANK" evidence="3">
    <location>
        <begin position="512"/>
        <end position="544"/>
    </location>
</feature>
<dbReference type="eggNOG" id="KOG4177">
    <property type="taxonomic scope" value="Eukaryota"/>
</dbReference>
<reference evidence="4" key="2">
    <citation type="journal article" date="2007" name="Science">
        <title>Draft genome sequence of the sexually transmitted pathogen Trichomonas vaginalis.</title>
        <authorList>
            <person name="Carlton J.M."/>
            <person name="Hirt R.P."/>
            <person name="Silva J.C."/>
            <person name="Delcher A.L."/>
            <person name="Schatz M."/>
            <person name="Zhao Q."/>
            <person name="Wortman J.R."/>
            <person name="Bidwell S.L."/>
            <person name="Alsmark U.C.M."/>
            <person name="Besteiro S."/>
            <person name="Sicheritz-Ponten T."/>
            <person name="Noel C.J."/>
            <person name="Dacks J.B."/>
            <person name="Foster P.G."/>
            <person name="Simillion C."/>
            <person name="Van de Peer Y."/>
            <person name="Miranda-Saavedra D."/>
            <person name="Barton G.J."/>
            <person name="Westrop G.D."/>
            <person name="Mueller S."/>
            <person name="Dessi D."/>
            <person name="Fiori P.L."/>
            <person name="Ren Q."/>
            <person name="Paulsen I."/>
            <person name="Zhang H."/>
            <person name="Bastida-Corcuera F.D."/>
            <person name="Simoes-Barbosa A."/>
            <person name="Brown M.T."/>
            <person name="Hayes R.D."/>
            <person name="Mukherjee M."/>
            <person name="Okumura C.Y."/>
            <person name="Schneider R."/>
            <person name="Smith A.J."/>
            <person name="Vanacova S."/>
            <person name="Villalvazo M."/>
            <person name="Haas B.J."/>
            <person name="Pertea M."/>
            <person name="Feldblyum T.V."/>
            <person name="Utterback T.R."/>
            <person name="Shu C.L."/>
            <person name="Osoegawa K."/>
            <person name="de Jong P.J."/>
            <person name="Hrdy I."/>
            <person name="Horvathova L."/>
            <person name="Zubacova Z."/>
            <person name="Dolezal P."/>
            <person name="Malik S.B."/>
            <person name="Logsdon J.M. Jr."/>
            <person name="Henze K."/>
            <person name="Gupta A."/>
            <person name="Wang C.C."/>
            <person name="Dunne R.L."/>
            <person name="Upcroft J.A."/>
            <person name="Upcroft P."/>
            <person name="White O."/>
            <person name="Salzberg S.L."/>
            <person name="Tang P."/>
            <person name="Chiu C.-H."/>
            <person name="Lee Y.-S."/>
            <person name="Embley T.M."/>
            <person name="Coombs G.H."/>
            <person name="Mottram J.C."/>
            <person name="Tachezy J."/>
            <person name="Fraser-Liggett C.M."/>
            <person name="Johnson P.J."/>
        </authorList>
    </citation>
    <scope>NUCLEOTIDE SEQUENCE [LARGE SCALE GENOMIC DNA]</scope>
    <source>
        <strain evidence="4">G3</strain>
    </source>
</reference>
<dbReference type="PROSITE" id="PS50297">
    <property type="entry name" value="ANK_REP_REGION"/>
    <property type="match status" value="7"/>
</dbReference>
<name>A2DN72_TRIV3</name>
<evidence type="ECO:0000313" key="5">
    <source>
        <dbReference type="Proteomes" id="UP000001542"/>
    </source>
</evidence>
<dbReference type="PANTHER" id="PTHR24188">
    <property type="entry name" value="ANKYRIN REPEAT PROTEIN"/>
    <property type="match status" value="1"/>
</dbReference>
<dbReference type="SUPFAM" id="SSF48403">
    <property type="entry name" value="Ankyrin repeat"/>
    <property type="match status" value="1"/>
</dbReference>
<feature type="repeat" description="ANK" evidence="3">
    <location>
        <begin position="545"/>
        <end position="577"/>
    </location>
</feature>
<reference evidence="4" key="1">
    <citation type="submission" date="2006-10" db="EMBL/GenBank/DDBJ databases">
        <authorList>
            <person name="Amadeo P."/>
            <person name="Zhao Q."/>
            <person name="Wortman J."/>
            <person name="Fraser-Liggett C."/>
            <person name="Carlton J."/>
        </authorList>
    </citation>
    <scope>NUCLEOTIDE SEQUENCE</scope>
    <source>
        <strain evidence="4">G3</strain>
    </source>
</reference>
<dbReference type="STRING" id="5722.A2DN72"/>
<dbReference type="InterPro" id="IPR036770">
    <property type="entry name" value="Ankyrin_rpt-contain_sf"/>
</dbReference>
<dbReference type="InterPro" id="IPR002110">
    <property type="entry name" value="Ankyrin_rpt"/>
</dbReference>
<feature type="repeat" description="ANK" evidence="3">
    <location>
        <begin position="380"/>
        <end position="412"/>
    </location>
</feature>
<accession>A2DN72</accession>
<feature type="repeat" description="ANK" evidence="3">
    <location>
        <begin position="344"/>
        <end position="376"/>
    </location>
</feature>
<gene>
    <name evidence="4" type="ORF">TVAG_305800</name>
</gene>
<dbReference type="VEuPathDB" id="TrichDB:TVAGG3_1023720"/>
<dbReference type="OrthoDB" id="1577640at2759"/>
<evidence type="ECO:0000256" key="3">
    <source>
        <dbReference type="PROSITE-ProRule" id="PRU00023"/>
    </source>
</evidence>
<feature type="repeat" description="ANK" evidence="3">
    <location>
        <begin position="479"/>
        <end position="511"/>
    </location>
</feature>
<protein>
    <submittedName>
        <fullName evidence="4">Uncharacterized protein</fullName>
    </submittedName>
</protein>
<dbReference type="PROSITE" id="PS50088">
    <property type="entry name" value="ANK_REPEAT"/>
    <property type="match status" value="8"/>
</dbReference>
<dbReference type="PANTHER" id="PTHR24188:SF29">
    <property type="entry name" value="GH09064P"/>
    <property type="match status" value="1"/>
</dbReference>
<proteinExistence type="predicted"/>
<dbReference type="Pfam" id="PF12796">
    <property type="entry name" value="Ank_2"/>
    <property type="match status" value="3"/>
</dbReference>
<dbReference type="VEuPathDB" id="TrichDB:TVAG_305800"/>
<dbReference type="Pfam" id="PF13637">
    <property type="entry name" value="Ank_4"/>
    <property type="match status" value="1"/>
</dbReference>
<dbReference type="Gene3D" id="1.25.40.20">
    <property type="entry name" value="Ankyrin repeat-containing domain"/>
    <property type="match status" value="1"/>
</dbReference>
<dbReference type="SMART" id="SM00248">
    <property type="entry name" value="ANK"/>
    <property type="match status" value="8"/>
</dbReference>